<feature type="transmembrane region" description="Helical" evidence="1">
    <location>
        <begin position="171"/>
        <end position="192"/>
    </location>
</feature>
<organism evidence="2 3">
    <name type="scientific">Flavobacterium commune</name>
    <dbReference type="NCBI Taxonomy" id="1306519"/>
    <lineage>
        <taxon>Bacteria</taxon>
        <taxon>Pseudomonadati</taxon>
        <taxon>Bacteroidota</taxon>
        <taxon>Flavobacteriia</taxon>
        <taxon>Flavobacteriales</taxon>
        <taxon>Flavobacteriaceae</taxon>
        <taxon>Flavobacterium</taxon>
    </lineage>
</organism>
<proteinExistence type="predicted"/>
<sequence length="209" mass="24202">MKDINRINRNTKAAAVLIFVTILLLISNYFMGLNSKKTNETIKAIYNDRLMVSHYVFQYTHAIYQIKETANTLKIIDFEKQQFILSRLKTIHQIDKKYLKTILTPDEKKQFRIFQNQCIAIQTQNKDKNWQKMSLLSEQSLGSLAILARIQVDEGKTALIIANALHDGNQFFAQFEIALYIILACLSAYLLVLKKMKVKIKIPENPSMN</sequence>
<gene>
    <name evidence="2" type="ORF">BIW12_06140</name>
</gene>
<dbReference type="Proteomes" id="UP000178198">
    <property type="component" value="Chromosome"/>
</dbReference>
<dbReference type="OrthoDB" id="710786at2"/>
<keyword evidence="1" id="KW-0472">Membrane</keyword>
<protein>
    <recommendedName>
        <fullName evidence="4">Chemotaxis methyl-accepting receptor HlyB-like 4HB MCP domain-containing protein</fullName>
    </recommendedName>
</protein>
<feature type="transmembrane region" description="Helical" evidence="1">
    <location>
        <begin position="12"/>
        <end position="31"/>
    </location>
</feature>
<keyword evidence="3" id="KW-1185">Reference proteome</keyword>
<keyword evidence="1" id="KW-1133">Transmembrane helix</keyword>
<evidence type="ECO:0000256" key="1">
    <source>
        <dbReference type="SAM" id="Phobius"/>
    </source>
</evidence>
<evidence type="ECO:0008006" key="4">
    <source>
        <dbReference type="Google" id="ProtNLM"/>
    </source>
</evidence>
<dbReference type="STRING" id="1306519.BIW12_06140"/>
<dbReference type="RefSeq" id="WP_071184294.1">
    <property type="nucleotide sequence ID" value="NZ_CP017774.1"/>
</dbReference>
<accession>A0A1D9P901</accession>
<name>A0A1D9P901_9FLAO</name>
<reference evidence="2 3" key="1">
    <citation type="submission" date="2016-10" db="EMBL/GenBank/DDBJ databases">
        <title>Complete Genome Sequence of Flavobacterium sp. PK15.</title>
        <authorList>
            <person name="Ekwe A."/>
            <person name="Kim S.B."/>
        </authorList>
    </citation>
    <scope>NUCLEOTIDE SEQUENCE [LARGE SCALE GENOMIC DNA]</scope>
    <source>
        <strain evidence="2 3">PK15</strain>
    </source>
</reference>
<evidence type="ECO:0000313" key="2">
    <source>
        <dbReference type="EMBL" id="AOZ99049.1"/>
    </source>
</evidence>
<dbReference type="EMBL" id="CP017774">
    <property type="protein sequence ID" value="AOZ99049.1"/>
    <property type="molecule type" value="Genomic_DNA"/>
</dbReference>
<dbReference type="AlphaFoldDB" id="A0A1D9P901"/>
<keyword evidence="1" id="KW-0812">Transmembrane</keyword>
<evidence type="ECO:0000313" key="3">
    <source>
        <dbReference type="Proteomes" id="UP000178198"/>
    </source>
</evidence>
<dbReference type="KEGG" id="fcm:BIW12_06140"/>